<evidence type="ECO:0000313" key="1">
    <source>
        <dbReference type="EMBL" id="TDC76778.1"/>
    </source>
</evidence>
<evidence type="ECO:0000313" key="2">
    <source>
        <dbReference type="Proteomes" id="UP000295345"/>
    </source>
</evidence>
<dbReference type="EMBL" id="SMKI01000069">
    <property type="protein sequence ID" value="TDC76778.1"/>
    <property type="molecule type" value="Genomic_DNA"/>
</dbReference>
<reference evidence="1 2" key="1">
    <citation type="submission" date="2019-03" db="EMBL/GenBank/DDBJ databases">
        <title>Draft genome sequences of novel Actinobacteria.</title>
        <authorList>
            <person name="Sahin N."/>
            <person name="Ay H."/>
            <person name="Saygin H."/>
        </authorList>
    </citation>
    <scope>NUCLEOTIDE SEQUENCE [LARGE SCALE GENOMIC DNA]</scope>
    <source>
        <strain evidence="1 2">DSM 41900</strain>
    </source>
</reference>
<gene>
    <name evidence="1" type="ORF">E1283_09020</name>
</gene>
<dbReference type="Proteomes" id="UP000295345">
    <property type="component" value="Unassembled WGS sequence"/>
</dbReference>
<name>A0A4R4TGC4_9ACTN</name>
<feature type="non-terminal residue" evidence="1">
    <location>
        <position position="1"/>
    </location>
</feature>
<dbReference type="AlphaFoldDB" id="A0A4R4TGC4"/>
<sequence>GGGGVGAARPPRVRRPAGLLAMGNGLGSSVWGGQRDGDVALAILTHHLDELFRSP</sequence>
<proteinExistence type="predicted"/>
<accession>A0A4R4TGC4</accession>
<protein>
    <submittedName>
        <fullName evidence="1">TetR family transcriptional regulator</fullName>
    </submittedName>
</protein>
<organism evidence="1 2">
    <name type="scientific">Streptomyces hainanensis</name>
    <dbReference type="NCBI Taxonomy" id="402648"/>
    <lineage>
        <taxon>Bacteria</taxon>
        <taxon>Bacillati</taxon>
        <taxon>Actinomycetota</taxon>
        <taxon>Actinomycetes</taxon>
        <taxon>Kitasatosporales</taxon>
        <taxon>Streptomycetaceae</taxon>
        <taxon>Streptomyces</taxon>
    </lineage>
</organism>
<comment type="caution">
    <text evidence="1">The sequence shown here is derived from an EMBL/GenBank/DDBJ whole genome shotgun (WGS) entry which is preliminary data.</text>
</comment>
<keyword evidence="2" id="KW-1185">Reference proteome</keyword>